<protein>
    <submittedName>
        <fullName evidence="3">Terminase small subunit</fullName>
    </submittedName>
</protein>
<dbReference type="RefSeq" id="WP_093962127.1">
    <property type="nucleotide sequence ID" value="NZ_FXYG01000001.1"/>
</dbReference>
<dbReference type="Gene3D" id="1.10.10.1400">
    <property type="entry name" value="Terminase, small subunit, N-terminal DNA-binding domain, HTH motif"/>
    <property type="match status" value="1"/>
</dbReference>
<dbReference type="GO" id="GO:0051276">
    <property type="term" value="P:chromosome organization"/>
    <property type="evidence" value="ECO:0007669"/>
    <property type="project" value="InterPro"/>
</dbReference>
<dbReference type="OrthoDB" id="8227562at2"/>
<name>A0A238JW03_9RHOB</name>
<dbReference type="InterPro" id="IPR005335">
    <property type="entry name" value="Terminase_ssu"/>
</dbReference>
<evidence type="ECO:0000313" key="4">
    <source>
        <dbReference type="Proteomes" id="UP000202485"/>
    </source>
</evidence>
<dbReference type="EMBL" id="FXYG01000001">
    <property type="protein sequence ID" value="SMX34683.1"/>
    <property type="molecule type" value="Genomic_DNA"/>
</dbReference>
<organism evidence="3 4">
    <name type="scientific">Ruegeria arenilitoris</name>
    <dbReference type="NCBI Taxonomy" id="1173585"/>
    <lineage>
        <taxon>Bacteria</taxon>
        <taxon>Pseudomonadati</taxon>
        <taxon>Pseudomonadota</taxon>
        <taxon>Alphaproteobacteria</taxon>
        <taxon>Rhodobacterales</taxon>
        <taxon>Roseobacteraceae</taxon>
        <taxon>Ruegeria</taxon>
    </lineage>
</organism>
<keyword evidence="4" id="KW-1185">Reference proteome</keyword>
<dbReference type="AlphaFoldDB" id="A0A238JW03"/>
<dbReference type="PANTHER" id="PTHR41328">
    <property type="entry name" value="TERMINASE SMALL SUBUNIT-RELATED"/>
    <property type="match status" value="1"/>
</dbReference>
<evidence type="ECO:0000256" key="2">
    <source>
        <dbReference type="ARBA" id="ARBA00023219"/>
    </source>
</evidence>
<dbReference type="Pfam" id="PF03592">
    <property type="entry name" value="Terminase_2"/>
    <property type="match status" value="1"/>
</dbReference>
<gene>
    <name evidence="3" type="ORF">RUA8715_00578</name>
</gene>
<evidence type="ECO:0000256" key="1">
    <source>
        <dbReference type="ARBA" id="ARBA00022612"/>
    </source>
</evidence>
<accession>A0A238JW03</accession>
<keyword evidence="1" id="KW-1188">Viral release from host cell</keyword>
<reference evidence="4" key="1">
    <citation type="submission" date="2017-05" db="EMBL/GenBank/DDBJ databases">
        <authorList>
            <person name="Rodrigo-Torres L."/>
            <person name="Arahal R. D."/>
            <person name="Lucena T."/>
        </authorList>
    </citation>
    <scope>NUCLEOTIDE SEQUENCE [LARGE SCALE GENOMIC DNA]</scope>
    <source>
        <strain evidence="4">CECT 8715</strain>
    </source>
</reference>
<dbReference type="InterPro" id="IPR038713">
    <property type="entry name" value="Terminase_Gp1_N_sf"/>
</dbReference>
<dbReference type="InterPro" id="IPR052404">
    <property type="entry name" value="SPP1-like_terminase"/>
</dbReference>
<keyword evidence="2" id="KW-0231">Viral genome packaging</keyword>
<dbReference type="Proteomes" id="UP000202485">
    <property type="component" value="Unassembled WGS sequence"/>
</dbReference>
<proteinExistence type="predicted"/>
<sequence>MSSTTDNPALADTTWLDQFDLTVRQRDFVLAYLADPNGRQAAIKAGYAPGSADVTASRLLDNVKVAKAIAEGRRQIESKAMLDAEGVVELWTQIATADPRELTQHVYAPCRYCHGIDHQYQWKTEREFTEAKARAVFSVFSAEKGRDAAMAGVIEDPRIPDDAGGYGYRLTEDPNPNCPECPRMGVEATRAA</sequence>
<dbReference type="PANTHER" id="PTHR41328:SF2">
    <property type="entry name" value="TERMINASE SMALL SUBUNIT"/>
    <property type="match status" value="1"/>
</dbReference>
<evidence type="ECO:0000313" key="3">
    <source>
        <dbReference type="EMBL" id="SMX34683.1"/>
    </source>
</evidence>